<reference evidence="2" key="2">
    <citation type="submission" date="2015-06" db="UniProtKB">
        <authorList>
            <consortium name="EnsemblPlants"/>
        </authorList>
    </citation>
    <scope>IDENTIFICATION</scope>
    <source>
        <strain evidence="2">DM1-3 516 R44</strain>
    </source>
</reference>
<proteinExistence type="predicted"/>
<organism evidence="2 3">
    <name type="scientific">Solanum tuberosum</name>
    <name type="common">Potato</name>
    <dbReference type="NCBI Taxonomy" id="4113"/>
    <lineage>
        <taxon>Eukaryota</taxon>
        <taxon>Viridiplantae</taxon>
        <taxon>Streptophyta</taxon>
        <taxon>Embryophyta</taxon>
        <taxon>Tracheophyta</taxon>
        <taxon>Spermatophyta</taxon>
        <taxon>Magnoliopsida</taxon>
        <taxon>eudicotyledons</taxon>
        <taxon>Gunneridae</taxon>
        <taxon>Pentapetalae</taxon>
        <taxon>asterids</taxon>
        <taxon>lamiids</taxon>
        <taxon>Solanales</taxon>
        <taxon>Solanaceae</taxon>
        <taxon>Solanoideae</taxon>
        <taxon>Solaneae</taxon>
        <taxon>Solanum</taxon>
    </lineage>
</organism>
<dbReference type="Proteomes" id="UP000011115">
    <property type="component" value="Unassembled WGS sequence"/>
</dbReference>
<dbReference type="EnsemblPlants" id="PGSC0003DMT400085997">
    <property type="protein sequence ID" value="PGSC0003DMT400085997"/>
    <property type="gene ID" value="PGSC0003DMG400035568"/>
</dbReference>
<accession>M1DAR9</accession>
<reference evidence="3" key="1">
    <citation type="journal article" date="2011" name="Nature">
        <title>Genome sequence and analysis of the tuber crop potato.</title>
        <authorList>
            <consortium name="The Potato Genome Sequencing Consortium"/>
        </authorList>
    </citation>
    <scope>NUCLEOTIDE SEQUENCE [LARGE SCALE GENOMIC DNA]</scope>
    <source>
        <strain evidence="3">cv. DM1-3 516 R44</strain>
    </source>
</reference>
<dbReference type="AlphaFoldDB" id="M1DAR9"/>
<dbReference type="PaxDb" id="4113-PGSC0003DMT400085997"/>
<sequence length="160" mass="17461">MEVIPTFPTDIRRIEAEYMKYEAEKKKASPVDTPQLWILMHYLQRNLCLLRPLALQRALIDVVTSLSMTIDALAAQIAVSEEVVAADSEVETDEEQLGVDEEATYKGLTEVEEAMIDSAVHISLTDTTMAGSSVTDTPSTDSQDRSVEPGTDAPTDGATV</sequence>
<dbReference type="InParanoid" id="M1DAR9"/>
<protein>
    <submittedName>
        <fullName evidence="2">Antifreeze protein</fullName>
    </submittedName>
</protein>
<dbReference type="HOGENOM" id="CLU_029307_2_3_1"/>
<evidence type="ECO:0000313" key="3">
    <source>
        <dbReference type="Proteomes" id="UP000011115"/>
    </source>
</evidence>
<evidence type="ECO:0000256" key="1">
    <source>
        <dbReference type="SAM" id="MobiDB-lite"/>
    </source>
</evidence>
<dbReference type="Gramene" id="PGSC0003DMT400085997">
    <property type="protein sequence ID" value="PGSC0003DMT400085997"/>
    <property type="gene ID" value="PGSC0003DMG400035568"/>
</dbReference>
<feature type="region of interest" description="Disordered" evidence="1">
    <location>
        <begin position="127"/>
        <end position="160"/>
    </location>
</feature>
<name>M1DAR9_SOLTU</name>
<keyword evidence="3" id="KW-1185">Reference proteome</keyword>
<feature type="compositionally biased region" description="Polar residues" evidence="1">
    <location>
        <begin position="127"/>
        <end position="141"/>
    </location>
</feature>
<evidence type="ECO:0000313" key="2">
    <source>
        <dbReference type="EnsemblPlants" id="PGSC0003DMT400085997"/>
    </source>
</evidence>